<dbReference type="EMBL" id="JAPDRQ010000024">
    <property type="protein sequence ID" value="KAJ9661322.1"/>
    <property type="molecule type" value="Genomic_DNA"/>
</dbReference>
<proteinExistence type="predicted"/>
<comment type="caution">
    <text evidence="1">The sequence shown here is derived from an EMBL/GenBank/DDBJ whole genome shotgun (WGS) entry which is preliminary data.</text>
</comment>
<evidence type="ECO:0000313" key="2">
    <source>
        <dbReference type="Proteomes" id="UP001172386"/>
    </source>
</evidence>
<reference evidence="1" key="1">
    <citation type="submission" date="2022-10" db="EMBL/GenBank/DDBJ databases">
        <title>Culturing micro-colonial fungi from biological soil crusts in the Mojave desert and describing Neophaeococcomyces mojavensis, and introducing the new genera and species Taxawa tesnikishii.</title>
        <authorList>
            <person name="Kurbessoian T."/>
            <person name="Stajich J.E."/>
        </authorList>
    </citation>
    <scope>NUCLEOTIDE SEQUENCE</scope>
    <source>
        <strain evidence="1">JES_112</strain>
    </source>
</reference>
<dbReference type="Proteomes" id="UP001172386">
    <property type="component" value="Unassembled WGS sequence"/>
</dbReference>
<organism evidence="1 2">
    <name type="scientific">Neophaeococcomyces mojaviensis</name>
    <dbReference type="NCBI Taxonomy" id="3383035"/>
    <lineage>
        <taxon>Eukaryota</taxon>
        <taxon>Fungi</taxon>
        <taxon>Dikarya</taxon>
        <taxon>Ascomycota</taxon>
        <taxon>Pezizomycotina</taxon>
        <taxon>Eurotiomycetes</taxon>
        <taxon>Chaetothyriomycetidae</taxon>
        <taxon>Chaetothyriales</taxon>
        <taxon>Chaetothyriales incertae sedis</taxon>
        <taxon>Neophaeococcomyces</taxon>
    </lineage>
</organism>
<name>A0ACC3AFC1_9EURO</name>
<keyword evidence="2" id="KW-1185">Reference proteome</keyword>
<accession>A0ACC3AFC1</accession>
<sequence length="283" mass="32145">MEVIDTAAALLILLNGISNLPTKPPSLYLDLKGIRLGRNGSISILTLHVRPTQKNYLIDIHILGEVAFTTTNGRGVSLRSILESPTIPKVVFDIRNDSDALFSHYNIQVDGIKDLQLMELATRNSSRDLLAGLARCIEREFPTSFAAKDHWRRTKEAGIRLYHPAKGGRYEVFNDRPMSPAIKEYCTGDAAMLPYLYDLYNVRLHPPRGGGAFWRIQVREETKKRISRSRHPNYDGYSRTKIYGPWDQWNLEDAKDAWNAEIMFNALGGNMMLNDDDEWVPAP</sequence>
<evidence type="ECO:0000313" key="1">
    <source>
        <dbReference type="EMBL" id="KAJ9661322.1"/>
    </source>
</evidence>
<protein>
    <submittedName>
        <fullName evidence="1">Uncharacterized protein</fullName>
    </submittedName>
</protein>
<gene>
    <name evidence="1" type="ORF">H2198_002065</name>
</gene>